<keyword evidence="9" id="KW-1185">Reference proteome</keyword>
<comment type="similarity">
    <text evidence="5 6">Belongs to the class I-like SAM-binding methyltransferase superfamily. C5-methyltransferase family.</text>
</comment>
<dbReference type="GO" id="GO:0003677">
    <property type="term" value="F:DNA binding"/>
    <property type="evidence" value="ECO:0007669"/>
    <property type="project" value="TreeGrafter"/>
</dbReference>
<dbReference type="GO" id="GO:0009307">
    <property type="term" value="P:DNA restriction-modification system"/>
    <property type="evidence" value="ECO:0007669"/>
    <property type="project" value="UniProtKB-KW"/>
</dbReference>
<comment type="catalytic activity">
    <reaction evidence="7">
        <text>a 2'-deoxycytidine in DNA + S-adenosyl-L-methionine = a 5-methyl-2'-deoxycytidine in DNA + S-adenosyl-L-homocysteine + H(+)</text>
        <dbReference type="Rhea" id="RHEA:13681"/>
        <dbReference type="Rhea" id="RHEA-COMP:11369"/>
        <dbReference type="Rhea" id="RHEA-COMP:11370"/>
        <dbReference type="ChEBI" id="CHEBI:15378"/>
        <dbReference type="ChEBI" id="CHEBI:57856"/>
        <dbReference type="ChEBI" id="CHEBI:59789"/>
        <dbReference type="ChEBI" id="CHEBI:85452"/>
        <dbReference type="ChEBI" id="CHEBI:85454"/>
        <dbReference type="EC" id="2.1.1.37"/>
    </reaction>
</comment>
<dbReference type="REBASE" id="375218">
    <property type="entry name" value="M1.PspPB01ORF1380P"/>
</dbReference>
<evidence type="ECO:0000256" key="7">
    <source>
        <dbReference type="RuleBase" id="RU000417"/>
    </source>
</evidence>
<sequence>MLSVLDHTNGLCLIPKICKSCRTKKIEIEKQSKKPTLVDLFCGSGGMSLGFTQAGFRTIFANDIEPSCIETYLYNHPEVEPDRVFLGDIQDFSETVSSYTLSESVDIVIGGPPCQGFSNANQQRMIDDPRNRLYKEFVNVVATIRPSFFVMENVIGMKNIAEQIIGDFENIGYKVSFEVLNAVNFGVPQQRKRIIFIGNKIDVDNEVIFKKIHKKNRLIDMKSLKDAISDLPALKALNIKNATNHESKEHGYFITPMTNYLENSYLSNINSSQTPQFIYNHKARYNNERDIEIFSRLHQGDKSDDPKIADIMPYTNRTDIFKDKYYKLIYNQPCKTITAHMKFDCNMYIHPTQARGLTPREAARVQSYPDDYYFKGSYTKTYMQIGNSVPPLMAKCIASEIINYLQVKKEDEQLIFPLSSK</sequence>
<dbReference type="PANTHER" id="PTHR10629:SF52">
    <property type="entry name" value="DNA (CYTOSINE-5)-METHYLTRANSFERASE 1"/>
    <property type="match status" value="1"/>
</dbReference>
<dbReference type="PROSITE" id="PS51679">
    <property type="entry name" value="SAM_MT_C5"/>
    <property type="match status" value="1"/>
</dbReference>
<keyword evidence="4" id="KW-0680">Restriction system</keyword>
<accession>A0A5J6SU95</accession>
<proteinExistence type="inferred from homology"/>
<dbReference type="GO" id="GO:0032259">
    <property type="term" value="P:methylation"/>
    <property type="evidence" value="ECO:0007669"/>
    <property type="project" value="UniProtKB-KW"/>
</dbReference>
<gene>
    <name evidence="8" type="ORF">PB01_01380</name>
</gene>
<dbReference type="Gene3D" id="3.90.120.10">
    <property type="entry name" value="DNA Methylase, subunit A, domain 2"/>
    <property type="match status" value="1"/>
</dbReference>
<name>A0A5J6SU95_9BACI</name>
<protein>
    <recommendedName>
        <fullName evidence="7">Cytosine-specific methyltransferase</fullName>
        <ecNumber evidence="7">2.1.1.37</ecNumber>
    </recommendedName>
</protein>
<feature type="active site" evidence="5">
    <location>
        <position position="114"/>
    </location>
</feature>
<dbReference type="PANTHER" id="PTHR10629">
    <property type="entry name" value="CYTOSINE-SPECIFIC METHYLTRANSFERASE"/>
    <property type="match status" value="1"/>
</dbReference>
<dbReference type="AlphaFoldDB" id="A0A5J6SU95"/>
<dbReference type="GO" id="GO:0044027">
    <property type="term" value="P:negative regulation of gene expression via chromosomal CpG island methylation"/>
    <property type="evidence" value="ECO:0007669"/>
    <property type="project" value="TreeGrafter"/>
</dbReference>
<dbReference type="EMBL" id="CP031223">
    <property type="protein sequence ID" value="QFG01063.1"/>
    <property type="molecule type" value="Genomic_DNA"/>
</dbReference>
<dbReference type="InterPro" id="IPR001525">
    <property type="entry name" value="C5_MeTfrase"/>
</dbReference>
<evidence type="ECO:0000256" key="3">
    <source>
        <dbReference type="ARBA" id="ARBA00022691"/>
    </source>
</evidence>
<reference evidence="8 9" key="1">
    <citation type="submission" date="2018-07" db="EMBL/GenBank/DDBJ databases">
        <title>Complete genome sequence of Psychrobacillus sp. PB01, isolated from iceberg, and comparative genome analysis of Psychrobacillus strains.</title>
        <authorList>
            <person name="Lee P.C."/>
        </authorList>
    </citation>
    <scope>NUCLEOTIDE SEQUENCE [LARGE SCALE GENOMIC DNA]</scope>
    <source>
        <strain evidence="8 9">PB01</strain>
    </source>
</reference>
<evidence type="ECO:0000256" key="1">
    <source>
        <dbReference type="ARBA" id="ARBA00022603"/>
    </source>
</evidence>
<evidence type="ECO:0000256" key="6">
    <source>
        <dbReference type="RuleBase" id="RU000416"/>
    </source>
</evidence>
<dbReference type="Proteomes" id="UP000325517">
    <property type="component" value="Chromosome"/>
</dbReference>
<evidence type="ECO:0000256" key="2">
    <source>
        <dbReference type="ARBA" id="ARBA00022679"/>
    </source>
</evidence>
<dbReference type="Pfam" id="PF00145">
    <property type="entry name" value="DNA_methylase"/>
    <property type="match status" value="1"/>
</dbReference>
<dbReference type="PRINTS" id="PR00105">
    <property type="entry name" value="C5METTRFRASE"/>
</dbReference>
<keyword evidence="3 5" id="KW-0949">S-adenosyl-L-methionine</keyword>
<evidence type="ECO:0000313" key="9">
    <source>
        <dbReference type="Proteomes" id="UP000325517"/>
    </source>
</evidence>
<dbReference type="Gene3D" id="3.40.50.150">
    <property type="entry name" value="Vaccinia Virus protein VP39"/>
    <property type="match status" value="1"/>
</dbReference>
<dbReference type="InterPro" id="IPR018117">
    <property type="entry name" value="C5_DNA_meth_AS"/>
</dbReference>
<dbReference type="EC" id="2.1.1.37" evidence="7"/>
<dbReference type="GO" id="GO:0003886">
    <property type="term" value="F:DNA (cytosine-5-)-methyltransferase activity"/>
    <property type="evidence" value="ECO:0007669"/>
    <property type="project" value="UniProtKB-EC"/>
</dbReference>
<dbReference type="PROSITE" id="PS00094">
    <property type="entry name" value="C5_MTASE_1"/>
    <property type="match status" value="1"/>
</dbReference>
<keyword evidence="1 5" id="KW-0489">Methyltransferase</keyword>
<dbReference type="InterPro" id="IPR029063">
    <property type="entry name" value="SAM-dependent_MTases_sf"/>
</dbReference>
<evidence type="ECO:0000256" key="5">
    <source>
        <dbReference type="PROSITE-ProRule" id="PRU01016"/>
    </source>
</evidence>
<dbReference type="KEGG" id="psyo:PB01_01380"/>
<organism evidence="8 9">
    <name type="scientific">Psychrobacillus glaciei</name>
    <dbReference type="NCBI Taxonomy" id="2283160"/>
    <lineage>
        <taxon>Bacteria</taxon>
        <taxon>Bacillati</taxon>
        <taxon>Bacillota</taxon>
        <taxon>Bacilli</taxon>
        <taxon>Bacillales</taxon>
        <taxon>Bacillaceae</taxon>
        <taxon>Psychrobacillus</taxon>
    </lineage>
</organism>
<dbReference type="OrthoDB" id="9813719at2"/>
<dbReference type="InterPro" id="IPR050390">
    <property type="entry name" value="C5-Methyltransferase"/>
</dbReference>
<evidence type="ECO:0000313" key="8">
    <source>
        <dbReference type="EMBL" id="QFG01063.1"/>
    </source>
</evidence>
<evidence type="ECO:0000256" key="4">
    <source>
        <dbReference type="ARBA" id="ARBA00022747"/>
    </source>
</evidence>
<dbReference type="NCBIfam" id="TIGR00675">
    <property type="entry name" value="dcm"/>
    <property type="match status" value="1"/>
</dbReference>
<dbReference type="SUPFAM" id="SSF53335">
    <property type="entry name" value="S-adenosyl-L-methionine-dependent methyltransferases"/>
    <property type="match status" value="1"/>
</dbReference>
<keyword evidence="2 5" id="KW-0808">Transferase</keyword>